<gene>
    <name evidence="8" type="ORF">NVS88_15595</name>
</gene>
<dbReference type="Gene3D" id="3.40.50.2300">
    <property type="match status" value="1"/>
</dbReference>
<dbReference type="AlphaFoldDB" id="A0A9X4M0W5"/>
<evidence type="ECO:0000313" key="9">
    <source>
        <dbReference type="Proteomes" id="UP001152755"/>
    </source>
</evidence>
<keyword evidence="3" id="KW-0238">DNA-binding</keyword>
<dbReference type="GO" id="GO:0006355">
    <property type="term" value="P:regulation of DNA-templated transcription"/>
    <property type="evidence" value="ECO:0007669"/>
    <property type="project" value="InterPro"/>
</dbReference>
<keyword evidence="1 5" id="KW-0597">Phosphoprotein</keyword>
<dbReference type="RefSeq" id="WP_332520318.1">
    <property type="nucleotide sequence ID" value="NZ_JANRHA010000010.1"/>
</dbReference>
<dbReference type="PRINTS" id="PR00038">
    <property type="entry name" value="HTHLUXR"/>
</dbReference>
<dbReference type="Pfam" id="PF00072">
    <property type="entry name" value="Response_reg"/>
    <property type="match status" value="1"/>
</dbReference>
<evidence type="ECO:0000256" key="3">
    <source>
        <dbReference type="ARBA" id="ARBA00023125"/>
    </source>
</evidence>
<dbReference type="PANTHER" id="PTHR43214:SF24">
    <property type="entry name" value="TRANSCRIPTIONAL REGULATORY PROTEIN NARL-RELATED"/>
    <property type="match status" value="1"/>
</dbReference>
<dbReference type="InterPro" id="IPR016032">
    <property type="entry name" value="Sig_transdc_resp-reg_C-effctor"/>
</dbReference>
<dbReference type="GO" id="GO:0003677">
    <property type="term" value="F:DNA binding"/>
    <property type="evidence" value="ECO:0007669"/>
    <property type="project" value="UniProtKB-KW"/>
</dbReference>
<evidence type="ECO:0000256" key="5">
    <source>
        <dbReference type="PROSITE-ProRule" id="PRU00169"/>
    </source>
</evidence>
<evidence type="ECO:0000313" key="8">
    <source>
        <dbReference type="EMBL" id="MDG3015984.1"/>
    </source>
</evidence>
<dbReference type="InterPro" id="IPR011006">
    <property type="entry name" value="CheY-like_superfamily"/>
</dbReference>
<dbReference type="PANTHER" id="PTHR43214">
    <property type="entry name" value="TWO-COMPONENT RESPONSE REGULATOR"/>
    <property type="match status" value="1"/>
</dbReference>
<evidence type="ECO:0000259" key="6">
    <source>
        <dbReference type="PROSITE" id="PS50043"/>
    </source>
</evidence>
<dbReference type="Proteomes" id="UP001152755">
    <property type="component" value="Unassembled WGS sequence"/>
</dbReference>
<proteinExistence type="predicted"/>
<keyword evidence="4" id="KW-0804">Transcription</keyword>
<feature type="domain" description="Response regulatory" evidence="7">
    <location>
        <begin position="8"/>
        <end position="124"/>
    </location>
</feature>
<dbReference type="PROSITE" id="PS50110">
    <property type="entry name" value="RESPONSE_REGULATORY"/>
    <property type="match status" value="1"/>
</dbReference>
<dbReference type="SUPFAM" id="SSF46894">
    <property type="entry name" value="C-terminal effector domain of the bipartite response regulators"/>
    <property type="match status" value="1"/>
</dbReference>
<dbReference type="CDD" id="cd06170">
    <property type="entry name" value="LuxR_C_like"/>
    <property type="match status" value="1"/>
</dbReference>
<feature type="modified residue" description="4-aspartylphosphate" evidence="5">
    <location>
        <position position="59"/>
    </location>
</feature>
<dbReference type="EMBL" id="JANRHA010000010">
    <property type="protein sequence ID" value="MDG3015984.1"/>
    <property type="molecule type" value="Genomic_DNA"/>
</dbReference>
<evidence type="ECO:0000256" key="4">
    <source>
        <dbReference type="ARBA" id="ARBA00023163"/>
    </source>
</evidence>
<evidence type="ECO:0000256" key="1">
    <source>
        <dbReference type="ARBA" id="ARBA00022553"/>
    </source>
</evidence>
<feature type="domain" description="HTH luxR-type" evidence="6">
    <location>
        <begin position="146"/>
        <end position="211"/>
    </location>
</feature>
<protein>
    <submittedName>
        <fullName evidence="8">Response regulator transcription factor</fullName>
    </submittedName>
</protein>
<dbReference type="CDD" id="cd17535">
    <property type="entry name" value="REC_NarL-like"/>
    <property type="match status" value="1"/>
</dbReference>
<dbReference type="InterPro" id="IPR039420">
    <property type="entry name" value="WalR-like"/>
</dbReference>
<dbReference type="GO" id="GO:0000160">
    <property type="term" value="P:phosphorelay signal transduction system"/>
    <property type="evidence" value="ECO:0007669"/>
    <property type="project" value="InterPro"/>
</dbReference>
<dbReference type="InterPro" id="IPR058245">
    <property type="entry name" value="NreC/VraR/RcsB-like_REC"/>
</dbReference>
<evidence type="ECO:0000259" key="7">
    <source>
        <dbReference type="PROSITE" id="PS50110"/>
    </source>
</evidence>
<dbReference type="PROSITE" id="PS50043">
    <property type="entry name" value="HTH_LUXR_2"/>
    <property type="match status" value="1"/>
</dbReference>
<organism evidence="8 9">
    <name type="scientific">Speluncibacter jeojiensis</name>
    <dbReference type="NCBI Taxonomy" id="2710754"/>
    <lineage>
        <taxon>Bacteria</taxon>
        <taxon>Bacillati</taxon>
        <taxon>Actinomycetota</taxon>
        <taxon>Actinomycetes</taxon>
        <taxon>Mycobacteriales</taxon>
        <taxon>Speluncibacteraceae</taxon>
        <taxon>Speluncibacter</taxon>
    </lineage>
</organism>
<dbReference type="SMART" id="SM00421">
    <property type="entry name" value="HTH_LUXR"/>
    <property type="match status" value="1"/>
</dbReference>
<reference evidence="8" key="1">
    <citation type="submission" date="2022-08" db="EMBL/GenBank/DDBJ databases">
        <title>Genome analysis of Corynebacteriales strain.</title>
        <authorList>
            <person name="Lee S.D."/>
        </authorList>
    </citation>
    <scope>NUCLEOTIDE SEQUENCE</scope>
    <source>
        <strain evidence="8">D3-21</strain>
    </source>
</reference>
<evidence type="ECO:0000256" key="2">
    <source>
        <dbReference type="ARBA" id="ARBA00023015"/>
    </source>
</evidence>
<comment type="caution">
    <text evidence="8">The sequence shown here is derived from an EMBL/GenBank/DDBJ whole genome shotgun (WGS) entry which is preliminary data.</text>
</comment>
<dbReference type="InterPro" id="IPR001789">
    <property type="entry name" value="Sig_transdc_resp-reg_receiver"/>
</dbReference>
<dbReference type="Pfam" id="PF00196">
    <property type="entry name" value="GerE"/>
    <property type="match status" value="1"/>
</dbReference>
<keyword evidence="9" id="KW-1185">Reference proteome</keyword>
<name>A0A9X4M0W5_9ACTN</name>
<dbReference type="InterPro" id="IPR000792">
    <property type="entry name" value="Tscrpt_reg_LuxR_C"/>
</dbReference>
<accession>A0A9X4M0W5</accession>
<keyword evidence="2" id="KW-0805">Transcription regulation</keyword>
<dbReference type="SUPFAM" id="SSF52172">
    <property type="entry name" value="CheY-like"/>
    <property type="match status" value="1"/>
</dbReference>
<dbReference type="SMART" id="SM00448">
    <property type="entry name" value="REC"/>
    <property type="match status" value="1"/>
</dbReference>
<sequence>MATDRRVRVVVADDHPFFRDGVTRGLAGSGRIDVVAEAGDGLEAVEAIRREQPDVALVDYQMPGLDGIAVLHAVVRDRLPTRVVLLSAITDSAVVFDAIEEGAAGYLGKDAGRGEIVDAVVRAAKGQTVIPVELGVTLAGEIRARSQPRGPTLSPRESEVLHAFARGLTIPQTAAELFIGASTVKTHAQRLYEKLGVGDRAAAVAEGMRRGLVE</sequence>